<dbReference type="PROSITE" id="PS00092">
    <property type="entry name" value="N6_MTASE"/>
    <property type="match status" value="1"/>
</dbReference>
<protein>
    <recommendedName>
        <fullName evidence="5">MT-A70-domain-containing protein</fullName>
    </recommendedName>
</protein>
<gene>
    <name evidence="3" type="ORF">N7493_006691</name>
</gene>
<dbReference type="PROSITE" id="PS51143">
    <property type="entry name" value="MT_A70"/>
    <property type="match status" value="1"/>
</dbReference>
<dbReference type="AlphaFoldDB" id="A0AAD6HL07"/>
<reference evidence="3" key="2">
    <citation type="submission" date="2023-01" db="EMBL/GenBank/DDBJ databases">
        <authorList>
            <person name="Petersen C."/>
        </authorList>
    </citation>
    <scope>NUCLEOTIDE SEQUENCE</scope>
    <source>
        <strain evidence="3">IBT 17514</strain>
    </source>
</reference>
<comment type="similarity">
    <text evidence="1">Belongs to the MT-A70-like family.</text>
</comment>
<evidence type="ECO:0000256" key="1">
    <source>
        <dbReference type="PROSITE-ProRule" id="PRU00489"/>
    </source>
</evidence>
<dbReference type="PANTHER" id="PTHR12829:SF4">
    <property type="entry name" value="N(6)-ADENINE-SPECIFIC METHYLTRANSFERASE METTL4"/>
    <property type="match status" value="1"/>
</dbReference>
<dbReference type="GO" id="GO:0003676">
    <property type="term" value="F:nucleic acid binding"/>
    <property type="evidence" value="ECO:0007669"/>
    <property type="project" value="InterPro"/>
</dbReference>
<comment type="caution">
    <text evidence="3">The sequence shown here is derived from an EMBL/GenBank/DDBJ whole genome shotgun (WGS) entry which is preliminary data.</text>
</comment>
<name>A0AAD6HL07_9EURO</name>
<evidence type="ECO:0008006" key="5">
    <source>
        <dbReference type="Google" id="ProtNLM"/>
    </source>
</evidence>
<keyword evidence="4" id="KW-1185">Reference proteome</keyword>
<dbReference type="GO" id="GO:0005634">
    <property type="term" value="C:nucleus"/>
    <property type="evidence" value="ECO:0007669"/>
    <property type="project" value="TreeGrafter"/>
</dbReference>
<dbReference type="EMBL" id="JAQJAN010000008">
    <property type="protein sequence ID" value="KAJ5724963.1"/>
    <property type="molecule type" value="Genomic_DNA"/>
</dbReference>
<dbReference type="GO" id="GO:0032259">
    <property type="term" value="P:methylation"/>
    <property type="evidence" value="ECO:0007669"/>
    <property type="project" value="InterPro"/>
</dbReference>
<dbReference type="InterPro" id="IPR002052">
    <property type="entry name" value="DNA_methylase_N6_adenine_CS"/>
</dbReference>
<evidence type="ECO:0000256" key="2">
    <source>
        <dbReference type="SAM" id="MobiDB-lite"/>
    </source>
</evidence>
<feature type="region of interest" description="Disordered" evidence="2">
    <location>
        <begin position="153"/>
        <end position="178"/>
    </location>
</feature>
<dbReference type="Proteomes" id="UP001215712">
    <property type="component" value="Unassembled WGS sequence"/>
</dbReference>
<sequence>MTGYQENESILFHNKEETVFLIDIPQSIAEAQSLSPVQSLDQTSVSELEESHTSSKSKPQIRRLISTPPLEHPYSSSTEPKTNAARGRILSRVSPGERRYHDEFIQPLVIAALNELQTAYKPSSPDTRWCLPRAVHNEGTEQPRMESILDAAASTGKKRKSDYLQHGSVTEDSDGNALNSDIPCSSDDPPIILSSSSCNTFPVLTELAGGVVKNSSSEQSILSISTPGNGSDHDGPDPSTYMIPPQSTFLLCTLPLSDTEGMRPPIPGFPHNQQFNLIVFDPPWPNRSVKRSRKYQTHSYNEMELLTSWIQDVLTVHSHNWLFDSQTPSNTITNSSPKAQVPSQQNFAAIWITNSEKARGAAYSALSQNGFSIHEEWIWVKVTAEGEPVYPVNGVWRKPYEILVIGRAIEGTEGATVGPMGSDLMSTDEVLENNIDLLGLDPGTVPRRAIAAVPDLHSRKPNLKSMFERFLFSSSTDSGLSESSRPSYTALEVFARNLTAGWWACGNEVLKFNASDCWTEPGDE</sequence>
<reference evidence="3" key="1">
    <citation type="journal article" date="2023" name="IMA Fungus">
        <title>Comparative genomic study of the Penicillium genus elucidates a diverse pangenome and 15 lateral gene transfer events.</title>
        <authorList>
            <person name="Petersen C."/>
            <person name="Sorensen T."/>
            <person name="Nielsen M.R."/>
            <person name="Sondergaard T.E."/>
            <person name="Sorensen J.L."/>
            <person name="Fitzpatrick D.A."/>
            <person name="Frisvad J.C."/>
            <person name="Nielsen K.L."/>
        </authorList>
    </citation>
    <scope>NUCLEOTIDE SEQUENCE</scope>
    <source>
        <strain evidence="3">IBT 17514</strain>
    </source>
</reference>
<organism evidence="3 4">
    <name type="scientific">Penicillium malachiteum</name>
    <dbReference type="NCBI Taxonomy" id="1324776"/>
    <lineage>
        <taxon>Eukaryota</taxon>
        <taxon>Fungi</taxon>
        <taxon>Dikarya</taxon>
        <taxon>Ascomycota</taxon>
        <taxon>Pezizomycotina</taxon>
        <taxon>Eurotiomycetes</taxon>
        <taxon>Eurotiomycetidae</taxon>
        <taxon>Eurotiales</taxon>
        <taxon>Aspergillaceae</taxon>
        <taxon>Penicillium</taxon>
    </lineage>
</organism>
<proteinExistence type="inferred from homology"/>
<dbReference type="PANTHER" id="PTHR12829">
    <property type="entry name" value="N6-ADENOSINE-METHYLTRANSFERASE"/>
    <property type="match status" value="1"/>
</dbReference>
<feature type="region of interest" description="Disordered" evidence="2">
    <location>
        <begin position="42"/>
        <end position="87"/>
    </location>
</feature>
<dbReference type="InterPro" id="IPR007757">
    <property type="entry name" value="MT-A70-like"/>
</dbReference>
<accession>A0AAD6HL07</accession>
<dbReference type="GO" id="GO:0008168">
    <property type="term" value="F:methyltransferase activity"/>
    <property type="evidence" value="ECO:0007669"/>
    <property type="project" value="InterPro"/>
</dbReference>
<evidence type="ECO:0000313" key="3">
    <source>
        <dbReference type="EMBL" id="KAJ5724963.1"/>
    </source>
</evidence>
<dbReference type="Pfam" id="PF05063">
    <property type="entry name" value="MT-A70"/>
    <property type="match status" value="1"/>
</dbReference>
<evidence type="ECO:0000313" key="4">
    <source>
        <dbReference type="Proteomes" id="UP001215712"/>
    </source>
</evidence>